<name>A0A853ILK6_9BURK</name>
<evidence type="ECO:0000256" key="1">
    <source>
        <dbReference type="SAM" id="Phobius"/>
    </source>
</evidence>
<gene>
    <name evidence="3" type="ORF">H0I39_06905</name>
</gene>
<evidence type="ECO:0000259" key="2">
    <source>
        <dbReference type="Pfam" id="PF21085"/>
    </source>
</evidence>
<sequence length="186" mass="19595">MADGRLHAGAGAAGGGELLALNLHFESRDRERLHAHLAEARALLARVDQTAALTSLPAQLRAHFGDEADLAVRVQDPLGQPLYQQGPDTDLPEALLARPSAAAQPAPLVTWRQDGHAWRGSAMLIRMPLDGAAPLTVAMALDIAPQATFLTSFGWVLAGYVLLAALGLALLARWLVGRALGPPDNS</sequence>
<keyword evidence="1" id="KW-0812">Transmembrane</keyword>
<dbReference type="AlphaFoldDB" id="A0A853ILK6"/>
<keyword evidence="4" id="KW-1185">Reference proteome</keyword>
<feature type="domain" description="CusS-like sensor" evidence="2">
    <location>
        <begin position="21"/>
        <end position="149"/>
    </location>
</feature>
<evidence type="ECO:0000313" key="4">
    <source>
        <dbReference type="Proteomes" id="UP000589716"/>
    </source>
</evidence>
<dbReference type="InterPro" id="IPR048590">
    <property type="entry name" value="CusS-like_sensor"/>
</dbReference>
<comment type="caution">
    <text evidence="3">The sequence shown here is derived from an EMBL/GenBank/DDBJ whole genome shotgun (WGS) entry which is preliminary data.</text>
</comment>
<dbReference type="Pfam" id="PF21085">
    <property type="entry name" value="CusS"/>
    <property type="match status" value="1"/>
</dbReference>
<organism evidence="3 4">
    <name type="scientific">Ottowia beijingensis</name>
    <dbReference type="NCBI Taxonomy" id="1207057"/>
    <lineage>
        <taxon>Bacteria</taxon>
        <taxon>Pseudomonadati</taxon>
        <taxon>Pseudomonadota</taxon>
        <taxon>Betaproteobacteria</taxon>
        <taxon>Burkholderiales</taxon>
        <taxon>Comamonadaceae</taxon>
        <taxon>Ottowia</taxon>
    </lineage>
</organism>
<evidence type="ECO:0000313" key="3">
    <source>
        <dbReference type="EMBL" id="NZA01563.1"/>
    </source>
</evidence>
<feature type="transmembrane region" description="Helical" evidence="1">
    <location>
        <begin position="153"/>
        <end position="176"/>
    </location>
</feature>
<accession>A0A853ILK6</accession>
<reference evidence="3 4" key="1">
    <citation type="submission" date="2020-07" db="EMBL/GenBank/DDBJ databases">
        <authorList>
            <person name="Maaloum M."/>
        </authorList>
    </citation>
    <scope>NUCLEOTIDE SEQUENCE [LARGE SCALE GENOMIC DNA]</scope>
    <source>
        <strain evidence="3 4">GCS-AN-3</strain>
    </source>
</reference>
<keyword evidence="1" id="KW-0472">Membrane</keyword>
<keyword evidence="1" id="KW-1133">Transmembrane helix</keyword>
<dbReference type="Proteomes" id="UP000589716">
    <property type="component" value="Unassembled WGS sequence"/>
</dbReference>
<proteinExistence type="predicted"/>
<dbReference type="EMBL" id="JACCKX010000001">
    <property type="protein sequence ID" value="NZA01563.1"/>
    <property type="molecule type" value="Genomic_DNA"/>
</dbReference>
<protein>
    <recommendedName>
        <fullName evidence="2">CusS-like sensor domain-containing protein</fullName>
    </recommendedName>
</protein>